<dbReference type="InterPro" id="IPR019786">
    <property type="entry name" value="Zinc_finger_PHD-type_CS"/>
</dbReference>
<dbReference type="PANTHER" id="PTHR22597:SF0">
    <property type="entry name" value="POLYCOMB PROTEIN SUZ12"/>
    <property type="match status" value="1"/>
</dbReference>
<evidence type="ECO:0000256" key="3">
    <source>
        <dbReference type="ARBA" id="ARBA00022771"/>
    </source>
</evidence>
<evidence type="ECO:0000256" key="5">
    <source>
        <dbReference type="ARBA" id="ARBA00023015"/>
    </source>
</evidence>
<organism evidence="9 10">
    <name type="scientific">Lasiosphaeria miniovina</name>
    <dbReference type="NCBI Taxonomy" id="1954250"/>
    <lineage>
        <taxon>Eukaryota</taxon>
        <taxon>Fungi</taxon>
        <taxon>Dikarya</taxon>
        <taxon>Ascomycota</taxon>
        <taxon>Pezizomycotina</taxon>
        <taxon>Sordariomycetes</taxon>
        <taxon>Sordariomycetidae</taxon>
        <taxon>Sordariales</taxon>
        <taxon>Lasiosphaeriaceae</taxon>
        <taxon>Lasiosphaeria</taxon>
    </lineage>
</organism>
<dbReference type="PROSITE" id="PS01359">
    <property type="entry name" value="ZF_PHD_1"/>
    <property type="match status" value="1"/>
</dbReference>
<feature type="domain" description="Zinc finger PHD-type" evidence="8">
    <location>
        <begin position="605"/>
        <end position="655"/>
    </location>
</feature>
<dbReference type="GO" id="GO:0008270">
    <property type="term" value="F:zinc ion binding"/>
    <property type="evidence" value="ECO:0007669"/>
    <property type="project" value="UniProtKB-KW"/>
</dbReference>
<dbReference type="SUPFAM" id="SSF57903">
    <property type="entry name" value="FYVE/PHD zinc finger"/>
    <property type="match status" value="1"/>
</dbReference>
<dbReference type="GO" id="GO:0016586">
    <property type="term" value="C:RSC-type complex"/>
    <property type="evidence" value="ECO:0007669"/>
    <property type="project" value="TreeGrafter"/>
</dbReference>
<comment type="similarity">
    <text evidence="1">Belongs to the VEFS (VRN2-EMF2-FIS2-SU(Z)12) family.</text>
</comment>
<evidence type="ECO:0000313" key="9">
    <source>
        <dbReference type="EMBL" id="KAK0703176.1"/>
    </source>
</evidence>
<proteinExistence type="inferred from homology"/>
<name>A0AA40DJ29_9PEZI</name>
<dbReference type="EMBL" id="JAUIRO010000008">
    <property type="protein sequence ID" value="KAK0703176.1"/>
    <property type="molecule type" value="Genomic_DNA"/>
</dbReference>
<dbReference type="InterPro" id="IPR011011">
    <property type="entry name" value="Znf_FYVE_PHD"/>
</dbReference>
<reference evidence="9" key="1">
    <citation type="submission" date="2023-06" db="EMBL/GenBank/DDBJ databases">
        <title>Genome-scale phylogeny and comparative genomics of the fungal order Sordariales.</title>
        <authorList>
            <consortium name="Lawrence Berkeley National Laboratory"/>
            <person name="Hensen N."/>
            <person name="Bonometti L."/>
            <person name="Westerberg I."/>
            <person name="Brannstrom I.O."/>
            <person name="Guillou S."/>
            <person name="Cros-Aarteil S."/>
            <person name="Calhoun S."/>
            <person name="Haridas S."/>
            <person name="Kuo A."/>
            <person name="Mondo S."/>
            <person name="Pangilinan J."/>
            <person name="Riley R."/>
            <person name="LaButti K."/>
            <person name="Andreopoulos B."/>
            <person name="Lipzen A."/>
            <person name="Chen C."/>
            <person name="Yanf M."/>
            <person name="Daum C."/>
            <person name="Ng V."/>
            <person name="Clum A."/>
            <person name="Steindorff A."/>
            <person name="Ohm R."/>
            <person name="Martin F."/>
            <person name="Silar P."/>
            <person name="Natvig D."/>
            <person name="Lalanne C."/>
            <person name="Gautier V."/>
            <person name="Ament-velasquez S.L."/>
            <person name="Kruys A."/>
            <person name="Hutchinson M.I."/>
            <person name="Powell A.J."/>
            <person name="Barry K."/>
            <person name="Miller A.N."/>
            <person name="Grigoriev I.V."/>
            <person name="Debuchy R."/>
            <person name="Gladieux P."/>
            <person name="Thoren M.H."/>
            <person name="Johannesson H."/>
        </authorList>
    </citation>
    <scope>NUCLEOTIDE SEQUENCE</scope>
    <source>
        <strain evidence="9">SMH2392-1A</strain>
    </source>
</reference>
<accession>A0AA40DJ29</accession>
<gene>
    <name evidence="9" type="ORF">B0T26DRAFT_756743</name>
</gene>
<comment type="caution">
    <text evidence="9">The sequence shown here is derived from an EMBL/GenBank/DDBJ whole genome shotgun (WGS) entry which is preliminary data.</text>
</comment>
<dbReference type="CDD" id="cd21552">
    <property type="entry name" value="VEFS-box_ctSUZ12-like"/>
    <property type="match status" value="1"/>
</dbReference>
<evidence type="ECO:0000256" key="6">
    <source>
        <dbReference type="ARBA" id="ARBA00023163"/>
    </source>
</evidence>
<dbReference type="GO" id="GO:0031490">
    <property type="term" value="F:chromatin DNA binding"/>
    <property type="evidence" value="ECO:0007669"/>
    <property type="project" value="TreeGrafter"/>
</dbReference>
<dbReference type="InterPro" id="IPR013083">
    <property type="entry name" value="Znf_RING/FYVE/PHD"/>
</dbReference>
<feature type="compositionally biased region" description="Basic and acidic residues" evidence="7">
    <location>
        <begin position="277"/>
        <end position="292"/>
    </location>
</feature>
<dbReference type="RefSeq" id="XP_060290035.1">
    <property type="nucleotide sequence ID" value="XM_060446150.1"/>
</dbReference>
<evidence type="ECO:0000256" key="7">
    <source>
        <dbReference type="SAM" id="MobiDB-lite"/>
    </source>
</evidence>
<evidence type="ECO:0000259" key="8">
    <source>
        <dbReference type="SMART" id="SM00249"/>
    </source>
</evidence>
<dbReference type="GeneID" id="85329420"/>
<keyword evidence="2" id="KW-0479">Metal-binding</keyword>
<keyword evidence="3" id="KW-0863">Zinc-finger</keyword>
<protein>
    <recommendedName>
        <fullName evidence="8">Zinc finger PHD-type domain-containing protein</fullName>
    </recommendedName>
</protein>
<keyword evidence="4" id="KW-0862">Zinc</keyword>
<dbReference type="AlphaFoldDB" id="A0AA40DJ29"/>
<dbReference type="SMART" id="SM00249">
    <property type="entry name" value="PHD"/>
    <property type="match status" value="1"/>
</dbReference>
<keyword evidence="5" id="KW-0805">Transcription regulation</keyword>
<feature type="region of interest" description="Disordered" evidence="7">
    <location>
        <begin position="269"/>
        <end position="292"/>
    </location>
</feature>
<dbReference type="InterPro" id="IPR019135">
    <property type="entry name" value="Polycomb_protein_VEFS-Box"/>
</dbReference>
<dbReference type="PANTHER" id="PTHR22597">
    <property type="entry name" value="POLYCOMB GROUP PROTEIN"/>
    <property type="match status" value="1"/>
</dbReference>
<dbReference type="Proteomes" id="UP001172101">
    <property type="component" value="Unassembled WGS sequence"/>
</dbReference>
<evidence type="ECO:0000313" key="10">
    <source>
        <dbReference type="Proteomes" id="UP001172101"/>
    </source>
</evidence>
<dbReference type="Gene3D" id="3.30.40.10">
    <property type="entry name" value="Zinc/RING finger domain, C3HC4 (zinc finger)"/>
    <property type="match status" value="1"/>
</dbReference>
<dbReference type="Pfam" id="PF09733">
    <property type="entry name" value="VEFS-Box"/>
    <property type="match status" value="1"/>
</dbReference>
<keyword evidence="10" id="KW-1185">Reference proteome</keyword>
<keyword evidence="6" id="KW-0804">Transcription</keyword>
<evidence type="ECO:0000256" key="1">
    <source>
        <dbReference type="ARBA" id="ARBA00007416"/>
    </source>
</evidence>
<dbReference type="InterPro" id="IPR001965">
    <property type="entry name" value="Znf_PHD"/>
</dbReference>
<evidence type="ECO:0000256" key="4">
    <source>
        <dbReference type="ARBA" id="ARBA00022833"/>
    </source>
</evidence>
<evidence type="ECO:0000256" key="2">
    <source>
        <dbReference type="ARBA" id="ARBA00022723"/>
    </source>
</evidence>
<sequence length="655" mass="74646">MTGTRSRHRELPFLHRNWIRATNHWYTKTGNNASAPSRKRHRVDNDHDGFPLFEPYATITRALRIRLVKVCHKDAPRVEEAPRVENDILDGLIPPNTNHFRVRCSIEFACRRGDQDVVLHADSQLCEVDVFKNPAGSSPMARFSSIQPFYIPEDKISLEREDMVFGLANSYQVVIRLESGGGINWPPNDLLPPGNSAHWNDGRLSPRQWAFTATIVDLYDRNRKTIRLRLKKTSQGDEMTDFSIDVDVGWFTPVSNQLARGKDIKQSVTVSAPADGEADKLPDPGRTRRPRPEINYNVDHIWKTAVRRQRRKRPRLDDEIDRPDEPSITYLLLPGQVHIEKLACLICGAETERISQLRAHCQSHSQFDFFFQRRDTRTKGELRVRVTPATDVAQALGPRIYQLGPPVKLLDLRKYVEGDFSWVRSRLGLDNDEEIIEKLFPAPPKKFGSERPEKLLVPNIKQALFDPISRAQLVPGAEYRPRPVDDSWLLLKRADSLRDFTDVSPEEKDYMPEWDSFIMRNNHISSEQYLPRVFVGFVKEKADWLVSKRSRMDEFSKHASMLLIRGAIDEASILEATESINEARTKDSGEAPKVLPRHPGTGTSGCNACGKPVPVSAMLTCSNKACKKRLYHVGCVDGVDEEDLEENTWVCGKCS</sequence>